<keyword evidence="4" id="KW-1185">Reference proteome</keyword>
<gene>
    <name evidence="3" type="ORF">Megvenef_00349</name>
</gene>
<reference evidence="3 4" key="1">
    <citation type="submission" date="2023-03" db="EMBL/GenBank/DDBJ databases">
        <title>Host association and intracellularity evolved multiple times independently in the Rickettsiales.</title>
        <authorList>
            <person name="Castelli M."/>
            <person name="Nardi T."/>
            <person name="Gammuto L."/>
            <person name="Bellinzona G."/>
            <person name="Sabaneyeva E."/>
            <person name="Potekhin A."/>
            <person name="Serra V."/>
            <person name="Petroni G."/>
            <person name="Sassera D."/>
        </authorList>
    </citation>
    <scope>NUCLEOTIDE SEQUENCE [LARGE SCALE GENOMIC DNA]</scope>
    <source>
        <strain evidence="3 4">Sr 2-6</strain>
    </source>
</reference>
<proteinExistence type="predicted"/>
<accession>A0ABU5NB44</accession>
<dbReference type="PANTHER" id="PTHR47396">
    <property type="entry name" value="TYPE I RESTRICTION ENZYME ECOKI R PROTEIN"/>
    <property type="match status" value="1"/>
</dbReference>
<organism evidence="3 4">
    <name type="scientific">Candidatus Megaera venefica</name>
    <dbReference type="NCBI Taxonomy" id="2055910"/>
    <lineage>
        <taxon>Bacteria</taxon>
        <taxon>Pseudomonadati</taxon>
        <taxon>Pseudomonadota</taxon>
        <taxon>Alphaproteobacteria</taxon>
        <taxon>Rickettsiales</taxon>
        <taxon>Rickettsiaceae</taxon>
        <taxon>Candidatus Megaera</taxon>
    </lineage>
</organism>
<feature type="domain" description="Helicase C-terminal" evidence="2">
    <location>
        <begin position="224"/>
        <end position="380"/>
    </location>
</feature>
<keyword evidence="3" id="KW-0378">Hydrolase</keyword>
<dbReference type="InterPro" id="IPR001650">
    <property type="entry name" value="Helicase_C-like"/>
</dbReference>
<comment type="caution">
    <text evidence="3">The sequence shown here is derived from an EMBL/GenBank/DDBJ whole genome shotgun (WGS) entry which is preliminary data.</text>
</comment>
<evidence type="ECO:0000259" key="1">
    <source>
        <dbReference type="PROSITE" id="PS51192"/>
    </source>
</evidence>
<keyword evidence="3" id="KW-0067">ATP-binding</keyword>
<dbReference type="InterPro" id="IPR027417">
    <property type="entry name" value="P-loop_NTPase"/>
</dbReference>
<dbReference type="EMBL" id="JARJFB010000014">
    <property type="protein sequence ID" value="MEA0970390.1"/>
    <property type="molecule type" value="Genomic_DNA"/>
</dbReference>
<dbReference type="PANTHER" id="PTHR47396:SF1">
    <property type="entry name" value="ATP-DEPENDENT HELICASE IRC3-RELATED"/>
    <property type="match status" value="1"/>
</dbReference>
<dbReference type="RefSeq" id="WP_322776292.1">
    <property type="nucleotide sequence ID" value="NZ_JARJFB010000014.1"/>
</dbReference>
<evidence type="ECO:0000259" key="2">
    <source>
        <dbReference type="PROSITE" id="PS51194"/>
    </source>
</evidence>
<dbReference type="Pfam" id="PF00271">
    <property type="entry name" value="Helicase_C"/>
    <property type="match status" value="1"/>
</dbReference>
<name>A0ABU5NB44_9RICK</name>
<dbReference type="Pfam" id="PF04851">
    <property type="entry name" value="ResIII"/>
    <property type="match status" value="1"/>
</dbReference>
<dbReference type="SMART" id="SM00490">
    <property type="entry name" value="HELICc"/>
    <property type="match status" value="1"/>
</dbReference>
<dbReference type="GO" id="GO:0004386">
    <property type="term" value="F:helicase activity"/>
    <property type="evidence" value="ECO:0007669"/>
    <property type="project" value="UniProtKB-KW"/>
</dbReference>
<dbReference type="SMART" id="SM00487">
    <property type="entry name" value="DEXDc"/>
    <property type="match status" value="1"/>
</dbReference>
<evidence type="ECO:0000313" key="4">
    <source>
        <dbReference type="Proteomes" id="UP001291687"/>
    </source>
</evidence>
<protein>
    <submittedName>
        <fullName evidence="3">DEAD/DEAH box helicase</fullName>
    </submittedName>
</protein>
<dbReference type="PROSITE" id="PS51194">
    <property type="entry name" value="HELICASE_CTER"/>
    <property type="match status" value="1"/>
</dbReference>
<keyword evidence="3" id="KW-0347">Helicase</keyword>
<sequence>MIVLRERQTEFVQKSVKALLEHGNTLGVAPTGAGKTIMLSAVIAELEKQTPNFKACVLAHRKELTEQNMDKFTRVNGHLTTSIVNAEEKNWSGQVVFAMVQTLSNKKPLKSIPYLDLLVIDETHHVTAASYKKIIKQVQEINPTIRIFGITATPQRGDKCSLGRIFTNCGDQIFLSELIDSDHLVKPVTYVVDVAQEKLLALKKKSTGDYSESEMAEILDQAVIIDEVINHWKQKAGDRKTVIFCSTIAHAKHVAIAFMDQGIRANVVTSELTKEEREFALHQLACGEIQVLVNVAILTEGWDFPPISCVVLLRQSSYKSTMIQMIGRGLRTIDPSIYPNIVKHDCVVLDFGISSILHGCLEQDVELEKEAAKRAKKEEATKICKGCERDIPARAMKCPLCGYVHEAKIIEEIKKVDVILVDLLKSSEVQWVKPATNTFYCNGFKFWCSLSEKDGEWILAVGETNEDGADTIYQGTNFKKAFNMANSFMKRNEGLFRIKKTVEMRNEPATQKQLKYLPKHYQHVSKGEASMLLSFQFKARKELQAIGLVA</sequence>
<dbReference type="PROSITE" id="PS51192">
    <property type="entry name" value="HELICASE_ATP_BIND_1"/>
    <property type="match status" value="1"/>
</dbReference>
<dbReference type="InterPro" id="IPR050742">
    <property type="entry name" value="Helicase_Restrict-Modif_Enz"/>
</dbReference>
<dbReference type="InterPro" id="IPR006935">
    <property type="entry name" value="Helicase/UvrB_N"/>
</dbReference>
<dbReference type="Gene3D" id="3.40.50.300">
    <property type="entry name" value="P-loop containing nucleotide triphosphate hydrolases"/>
    <property type="match status" value="2"/>
</dbReference>
<keyword evidence="3" id="KW-0547">Nucleotide-binding</keyword>
<evidence type="ECO:0000313" key="3">
    <source>
        <dbReference type="EMBL" id="MEA0970390.1"/>
    </source>
</evidence>
<feature type="domain" description="Helicase ATP-binding" evidence="1">
    <location>
        <begin position="16"/>
        <end position="172"/>
    </location>
</feature>
<dbReference type="InterPro" id="IPR014001">
    <property type="entry name" value="Helicase_ATP-bd"/>
</dbReference>
<dbReference type="Proteomes" id="UP001291687">
    <property type="component" value="Unassembled WGS sequence"/>
</dbReference>
<dbReference type="SUPFAM" id="SSF52540">
    <property type="entry name" value="P-loop containing nucleoside triphosphate hydrolases"/>
    <property type="match status" value="1"/>
</dbReference>